<reference evidence="2" key="1">
    <citation type="journal article" date="2023" name="G3 (Bethesda)">
        <title>A reference genome for the long-term kleptoplast-retaining sea slug Elysia crispata morphotype clarki.</title>
        <authorList>
            <person name="Eastman K.E."/>
            <person name="Pendleton A.L."/>
            <person name="Shaikh M.A."/>
            <person name="Suttiyut T."/>
            <person name="Ogas R."/>
            <person name="Tomko P."/>
            <person name="Gavelis G."/>
            <person name="Widhalm J.R."/>
            <person name="Wisecaver J.H."/>
        </authorList>
    </citation>
    <scope>NUCLEOTIDE SEQUENCE</scope>
    <source>
        <strain evidence="2">ECLA1</strain>
    </source>
</reference>
<feature type="region of interest" description="Disordered" evidence="1">
    <location>
        <begin position="79"/>
        <end position="109"/>
    </location>
</feature>
<name>A0AAE1D7R6_9GAST</name>
<dbReference type="Proteomes" id="UP001283361">
    <property type="component" value="Unassembled WGS sequence"/>
</dbReference>
<sequence>MTRLRVDYDFPPLIPTTSKNSRNLYRVLKAGLSLSTRQESSSAGAAPAGAVEQPQLLEMGQPSKEGLVSLFAGKAWVRKRKPPVQTDEKKRPTGQTIRHVVWSKLDSNM</sequence>
<organism evidence="2 3">
    <name type="scientific">Elysia crispata</name>
    <name type="common">lettuce slug</name>
    <dbReference type="NCBI Taxonomy" id="231223"/>
    <lineage>
        <taxon>Eukaryota</taxon>
        <taxon>Metazoa</taxon>
        <taxon>Spiralia</taxon>
        <taxon>Lophotrochozoa</taxon>
        <taxon>Mollusca</taxon>
        <taxon>Gastropoda</taxon>
        <taxon>Heterobranchia</taxon>
        <taxon>Euthyneura</taxon>
        <taxon>Panpulmonata</taxon>
        <taxon>Sacoglossa</taxon>
        <taxon>Placobranchoidea</taxon>
        <taxon>Plakobranchidae</taxon>
        <taxon>Elysia</taxon>
    </lineage>
</organism>
<dbReference type="AlphaFoldDB" id="A0AAE1D7R6"/>
<evidence type="ECO:0000313" key="3">
    <source>
        <dbReference type="Proteomes" id="UP001283361"/>
    </source>
</evidence>
<comment type="caution">
    <text evidence="2">The sequence shown here is derived from an EMBL/GenBank/DDBJ whole genome shotgun (WGS) entry which is preliminary data.</text>
</comment>
<evidence type="ECO:0000256" key="1">
    <source>
        <dbReference type="SAM" id="MobiDB-lite"/>
    </source>
</evidence>
<protein>
    <submittedName>
        <fullName evidence="2">Uncharacterized protein</fullName>
    </submittedName>
</protein>
<gene>
    <name evidence="2" type="ORF">RRG08_028857</name>
</gene>
<accession>A0AAE1D7R6</accession>
<proteinExistence type="predicted"/>
<evidence type="ECO:0000313" key="2">
    <source>
        <dbReference type="EMBL" id="KAK3759855.1"/>
    </source>
</evidence>
<keyword evidence="3" id="KW-1185">Reference proteome</keyword>
<dbReference type="EMBL" id="JAWDGP010005065">
    <property type="protein sequence ID" value="KAK3759855.1"/>
    <property type="molecule type" value="Genomic_DNA"/>
</dbReference>